<dbReference type="InterPro" id="IPR046335">
    <property type="entry name" value="LacI/GalR-like_sensor"/>
</dbReference>
<dbReference type="InterPro" id="IPR018060">
    <property type="entry name" value="HTH_AraC"/>
</dbReference>
<proteinExistence type="predicted"/>
<dbReference type="SMART" id="SM00342">
    <property type="entry name" value="HTH_ARAC"/>
    <property type="match status" value="1"/>
</dbReference>
<dbReference type="InterPro" id="IPR028082">
    <property type="entry name" value="Peripla_BP_I"/>
</dbReference>
<evidence type="ECO:0000256" key="1">
    <source>
        <dbReference type="ARBA" id="ARBA00023015"/>
    </source>
</evidence>
<keyword evidence="2 5" id="KW-0238">DNA-binding</keyword>
<comment type="caution">
    <text evidence="5">The sequence shown here is derived from an EMBL/GenBank/DDBJ whole genome shotgun (WGS) entry which is preliminary data.</text>
</comment>
<dbReference type="Proteomes" id="UP001155241">
    <property type="component" value="Unassembled WGS sequence"/>
</dbReference>
<gene>
    <name evidence="5" type="ORF">NG895_16240</name>
</gene>
<name>A0A9X2JH58_9BACT</name>
<reference evidence="5" key="1">
    <citation type="submission" date="2022-06" db="EMBL/GenBank/DDBJ databases">
        <title>Aeoliella straminimaris, a novel planctomycete from sediments.</title>
        <authorList>
            <person name="Vitorino I.R."/>
            <person name="Lage O.M."/>
        </authorList>
    </citation>
    <scope>NUCLEOTIDE SEQUENCE</scope>
    <source>
        <strain evidence="5">ICT_H6.2</strain>
    </source>
</reference>
<dbReference type="Pfam" id="PF13377">
    <property type="entry name" value="Peripla_BP_3"/>
    <property type="match status" value="1"/>
</dbReference>
<dbReference type="SUPFAM" id="SSF46689">
    <property type="entry name" value="Homeodomain-like"/>
    <property type="match status" value="1"/>
</dbReference>
<evidence type="ECO:0000313" key="5">
    <source>
        <dbReference type="EMBL" id="MCO6045461.1"/>
    </source>
</evidence>
<dbReference type="Pfam" id="PF12833">
    <property type="entry name" value="HTH_18"/>
    <property type="match status" value="1"/>
</dbReference>
<keyword evidence="6" id="KW-1185">Reference proteome</keyword>
<dbReference type="Gene3D" id="1.10.10.60">
    <property type="entry name" value="Homeodomain-like"/>
    <property type="match status" value="1"/>
</dbReference>
<evidence type="ECO:0000256" key="2">
    <source>
        <dbReference type="ARBA" id="ARBA00023125"/>
    </source>
</evidence>
<dbReference type="PANTHER" id="PTHR30146:SF24">
    <property type="entry name" value="XYLOSE OPERON REGULATORY PROTEIN"/>
    <property type="match status" value="1"/>
</dbReference>
<protein>
    <submittedName>
        <fullName evidence="5">DNA-binding transcriptional regulator</fullName>
    </submittedName>
</protein>
<dbReference type="RefSeq" id="WP_252853573.1">
    <property type="nucleotide sequence ID" value="NZ_JAMXLR010000055.1"/>
</dbReference>
<dbReference type="InterPro" id="IPR018062">
    <property type="entry name" value="HTH_AraC-typ_CS"/>
</dbReference>
<keyword evidence="3" id="KW-0804">Transcription</keyword>
<dbReference type="GO" id="GO:0000976">
    <property type="term" value="F:transcription cis-regulatory region binding"/>
    <property type="evidence" value="ECO:0007669"/>
    <property type="project" value="TreeGrafter"/>
</dbReference>
<accession>A0A9X2JH58</accession>
<evidence type="ECO:0000256" key="3">
    <source>
        <dbReference type="ARBA" id="ARBA00023163"/>
    </source>
</evidence>
<feature type="domain" description="HTH araC/xylS-type" evidence="4">
    <location>
        <begin position="287"/>
        <end position="385"/>
    </location>
</feature>
<evidence type="ECO:0000313" key="6">
    <source>
        <dbReference type="Proteomes" id="UP001155241"/>
    </source>
</evidence>
<dbReference type="CDD" id="cd01543">
    <property type="entry name" value="PBP1_XylR"/>
    <property type="match status" value="1"/>
</dbReference>
<evidence type="ECO:0000259" key="4">
    <source>
        <dbReference type="PROSITE" id="PS01124"/>
    </source>
</evidence>
<dbReference type="AlphaFoldDB" id="A0A9X2JH58"/>
<dbReference type="PANTHER" id="PTHR30146">
    <property type="entry name" value="LACI-RELATED TRANSCRIPTIONAL REPRESSOR"/>
    <property type="match status" value="1"/>
</dbReference>
<dbReference type="GO" id="GO:0003700">
    <property type="term" value="F:DNA-binding transcription factor activity"/>
    <property type="evidence" value="ECO:0007669"/>
    <property type="project" value="InterPro"/>
</dbReference>
<organism evidence="5 6">
    <name type="scientific">Aeoliella straminimaris</name>
    <dbReference type="NCBI Taxonomy" id="2954799"/>
    <lineage>
        <taxon>Bacteria</taxon>
        <taxon>Pseudomonadati</taxon>
        <taxon>Planctomycetota</taxon>
        <taxon>Planctomycetia</taxon>
        <taxon>Pirellulales</taxon>
        <taxon>Lacipirellulaceae</taxon>
        <taxon>Aeoliella</taxon>
    </lineage>
</organism>
<dbReference type="PROSITE" id="PS00041">
    <property type="entry name" value="HTH_ARAC_FAMILY_1"/>
    <property type="match status" value="1"/>
</dbReference>
<dbReference type="InterPro" id="IPR009057">
    <property type="entry name" value="Homeodomain-like_sf"/>
</dbReference>
<sequence>MRSSHRVALLLDGARGWDAGVLRGIANYANRHRPWKVLRPAVTYYQRFSGLAEVSVPTLLKHRPDGVIMHESEMTRHLVRSGVPTIVVPIGSLEPDGFYISCDNSGVGTMAGEHLMGQGLGHFGFVGFANVRWSQLRLDAFRQCLAQRNHQVDVHLVPLAPSDSEQPRLHQSLTRWLGELPKPTGVFVGNDDLARAVAELCQLNDISIPDEVALLGVDNDELICELSGPPLSSIPFSTERAGYDAAELLDLLMDGQTPETSCIEAAALPVVVRRSTDRLAIEDPDVLKALQFIRDNASRIIQVGDVVKATTLSQRTLHNRFKAAIGHSLVKEINRQRAQYVAGLLTDTNQTISRIAWKLGYRDDAHLVRFFRREMGESPGAYRRRLT</sequence>
<dbReference type="EMBL" id="JAMXLR010000055">
    <property type="protein sequence ID" value="MCO6045461.1"/>
    <property type="molecule type" value="Genomic_DNA"/>
</dbReference>
<dbReference type="SUPFAM" id="SSF53822">
    <property type="entry name" value="Periplasmic binding protein-like I"/>
    <property type="match status" value="1"/>
</dbReference>
<dbReference type="Gene3D" id="3.40.50.2300">
    <property type="match status" value="2"/>
</dbReference>
<keyword evidence="1" id="KW-0805">Transcription regulation</keyword>
<dbReference type="PROSITE" id="PS01124">
    <property type="entry name" value="HTH_ARAC_FAMILY_2"/>
    <property type="match status" value="1"/>
</dbReference>